<dbReference type="EMBL" id="JACSQW010000021">
    <property type="protein sequence ID" value="MBD7895530.1"/>
    <property type="molecule type" value="Genomic_DNA"/>
</dbReference>
<feature type="binding site" evidence="12">
    <location>
        <position position="148"/>
    </location>
    <ligand>
        <name>Zn(2+)</name>
        <dbReference type="ChEBI" id="CHEBI:29105"/>
        <note>catalytic</note>
    </ligand>
</feature>
<keyword evidence="11 12" id="KW-0472">Membrane</keyword>
<feature type="transmembrane region" description="Helical" evidence="12">
    <location>
        <begin position="39"/>
        <end position="58"/>
    </location>
</feature>
<comment type="subcellular location">
    <subcellularLocation>
        <location evidence="1 12">Cell membrane</location>
        <topology evidence="1 12">Multi-pass membrane protein</topology>
    </subcellularLocation>
</comment>
<protein>
    <recommendedName>
        <fullName evidence="12">Protease HtpX homolog</fullName>
        <ecNumber evidence="12">3.4.24.-</ecNumber>
    </recommendedName>
</protein>
<feature type="binding site" evidence="12">
    <location>
        <position position="225"/>
    </location>
    <ligand>
        <name>Zn(2+)</name>
        <dbReference type="ChEBI" id="CHEBI:29105"/>
        <note>catalytic</note>
    </ligand>
</feature>
<comment type="similarity">
    <text evidence="2 12">Belongs to the peptidase M48B family.</text>
</comment>
<reference evidence="14 15" key="1">
    <citation type="submission" date="2020-08" db="EMBL/GenBank/DDBJ databases">
        <title>A Genomic Blueprint of the Chicken Gut Microbiome.</title>
        <authorList>
            <person name="Gilroy R."/>
            <person name="Ravi A."/>
            <person name="Getino M."/>
            <person name="Pursley I."/>
            <person name="Horton D.L."/>
            <person name="Alikhan N.-F."/>
            <person name="Baker D."/>
            <person name="Gharbi K."/>
            <person name="Hall N."/>
            <person name="Watson M."/>
            <person name="Adriaenssens E.M."/>
            <person name="Foster-Nyarko E."/>
            <person name="Jarju S."/>
            <person name="Secka A."/>
            <person name="Antonio M."/>
            <person name="Oren A."/>
            <person name="Chaudhuri R."/>
            <person name="La Ragione R.M."/>
            <person name="Hildebrand F."/>
            <person name="Pallen M.J."/>
        </authorList>
    </citation>
    <scope>NUCLEOTIDE SEQUENCE [LARGE SCALE GENOMIC DNA]</scope>
    <source>
        <strain evidence="14 15">Sa3CUN2</strain>
    </source>
</reference>
<evidence type="ECO:0000256" key="1">
    <source>
        <dbReference type="ARBA" id="ARBA00004651"/>
    </source>
</evidence>
<proteinExistence type="inferred from homology"/>
<keyword evidence="7 12" id="KW-0378">Hydrolase</keyword>
<evidence type="ECO:0000256" key="4">
    <source>
        <dbReference type="ARBA" id="ARBA00022670"/>
    </source>
</evidence>
<evidence type="ECO:0000256" key="5">
    <source>
        <dbReference type="ARBA" id="ARBA00022692"/>
    </source>
</evidence>
<evidence type="ECO:0000313" key="15">
    <source>
        <dbReference type="Proteomes" id="UP000616837"/>
    </source>
</evidence>
<evidence type="ECO:0000256" key="2">
    <source>
        <dbReference type="ARBA" id="ARBA00009779"/>
    </source>
</evidence>
<dbReference type="RefSeq" id="WP_191684874.1">
    <property type="nucleotide sequence ID" value="NZ_JACSQW010000021.1"/>
</dbReference>
<keyword evidence="8 12" id="KW-0862">Zinc</keyword>
<name>A0ABR8PE06_9LACO</name>
<dbReference type="PANTHER" id="PTHR43221">
    <property type="entry name" value="PROTEASE HTPX"/>
    <property type="match status" value="1"/>
</dbReference>
<evidence type="ECO:0000259" key="13">
    <source>
        <dbReference type="Pfam" id="PF01435"/>
    </source>
</evidence>
<feature type="transmembrane region" description="Helical" evidence="12">
    <location>
        <begin position="12"/>
        <end position="33"/>
    </location>
</feature>
<keyword evidence="6 12" id="KW-0479">Metal-binding</keyword>
<evidence type="ECO:0000256" key="11">
    <source>
        <dbReference type="ARBA" id="ARBA00023136"/>
    </source>
</evidence>
<keyword evidence="15" id="KW-1185">Reference proteome</keyword>
<dbReference type="InterPro" id="IPR050083">
    <property type="entry name" value="HtpX_protease"/>
</dbReference>
<evidence type="ECO:0000256" key="10">
    <source>
        <dbReference type="ARBA" id="ARBA00023049"/>
    </source>
</evidence>
<organism evidence="14 15">
    <name type="scientific">Limosilactobacillus avistercoris</name>
    <dbReference type="NCBI Taxonomy" id="2762243"/>
    <lineage>
        <taxon>Bacteria</taxon>
        <taxon>Bacillati</taxon>
        <taxon>Bacillota</taxon>
        <taxon>Bacilli</taxon>
        <taxon>Lactobacillales</taxon>
        <taxon>Lactobacillaceae</taxon>
        <taxon>Limosilactobacillus</taxon>
    </lineage>
</organism>
<evidence type="ECO:0000256" key="3">
    <source>
        <dbReference type="ARBA" id="ARBA00022475"/>
    </source>
</evidence>
<keyword evidence="5 12" id="KW-0812">Transmembrane</keyword>
<evidence type="ECO:0000256" key="7">
    <source>
        <dbReference type="ARBA" id="ARBA00022801"/>
    </source>
</evidence>
<feature type="binding site" evidence="12">
    <location>
        <position position="144"/>
    </location>
    <ligand>
        <name>Zn(2+)</name>
        <dbReference type="ChEBI" id="CHEBI:29105"/>
        <note>catalytic</note>
    </ligand>
</feature>
<dbReference type="InterPro" id="IPR022919">
    <property type="entry name" value="Pept_M48_protease_HtpX"/>
</dbReference>
<dbReference type="Pfam" id="PF01435">
    <property type="entry name" value="Peptidase_M48"/>
    <property type="match status" value="1"/>
</dbReference>
<keyword evidence="3 12" id="KW-1003">Cell membrane</keyword>
<dbReference type="Proteomes" id="UP000616837">
    <property type="component" value="Unassembled WGS sequence"/>
</dbReference>
<evidence type="ECO:0000256" key="6">
    <source>
        <dbReference type="ARBA" id="ARBA00022723"/>
    </source>
</evidence>
<keyword evidence="9 12" id="KW-1133">Transmembrane helix</keyword>
<gene>
    <name evidence="12 14" type="primary">htpX</name>
    <name evidence="14" type="ORF">H9564_07470</name>
</gene>
<feature type="transmembrane region" description="Helical" evidence="12">
    <location>
        <begin position="192"/>
        <end position="216"/>
    </location>
</feature>
<evidence type="ECO:0000313" key="14">
    <source>
        <dbReference type="EMBL" id="MBD7895530.1"/>
    </source>
</evidence>
<feature type="domain" description="Peptidase M48" evidence="13">
    <location>
        <begin position="78"/>
        <end position="298"/>
    </location>
</feature>
<evidence type="ECO:0000256" key="9">
    <source>
        <dbReference type="ARBA" id="ARBA00022989"/>
    </source>
</evidence>
<keyword evidence="4 12" id="KW-0645">Protease</keyword>
<evidence type="ECO:0000256" key="12">
    <source>
        <dbReference type="HAMAP-Rule" id="MF_00188"/>
    </source>
</evidence>
<dbReference type="InterPro" id="IPR001915">
    <property type="entry name" value="Peptidase_M48"/>
</dbReference>
<dbReference type="HAMAP" id="MF_00188">
    <property type="entry name" value="Pept_M48_protease_HtpX"/>
    <property type="match status" value="1"/>
</dbReference>
<dbReference type="CDD" id="cd07340">
    <property type="entry name" value="M48B_Htpx_like"/>
    <property type="match status" value="1"/>
</dbReference>
<dbReference type="Gene3D" id="3.30.2010.10">
    <property type="entry name" value="Metalloproteases ('zincins'), catalytic domain"/>
    <property type="match status" value="1"/>
</dbReference>
<comment type="caution">
    <text evidence="14">The sequence shown here is derived from an EMBL/GenBank/DDBJ whole genome shotgun (WGS) entry which is preliminary data.</text>
</comment>
<dbReference type="EC" id="3.4.24.-" evidence="12"/>
<dbReference type="PANTHER" id="PTHR43221:SF1">
    <property type="entry name" value="PROTEASE HTPX"/>
    <property type="match status" value="1"/>
</dbReference>
<evidence type="ECO:0000256" key="8">
    <source>
        <dbReference type="ARBA" id="ARBA00022833"/>
    </source>
</evidence>
<dbReference type="GO" id="GO:0008237">
    <property type="term" value="F:metallopeptidase activity"/>
    <property type="evidence" value="ECO:0007669"/>
    <property type="project" value="UniProtKB-KW"/>
</dbReference>
<sequence length="299" mass="32630">MLYQQIASNKRKTILVLTGFFILVALIGAAIGYLFAGTAVGGIIIAGVLVAIYMSVMISQSTEVVMNMNNAREIHSAQEAPELWHVVEDMAMVAQVPMPRVFIIDDPSPNAFATGNDPQHSAVAATTGLLQIMNREELEGVMGHEMSHVRNYDIRLQTIALALASAITALVNFAGNFWWFGGRRSSNDDDNGAAGVFAIIGSILLIILAPLAASIAQMALSRNREYLADAGSVELTRNPHGLISALEKLQNAQPMKDVAPSSSSLYISDPELNRHHKWFAHLFDTHPPLEDRIKRLEEM</sequence>
<feature type="active site" evidence="12">
    <location>
        <position position="145"/>
    </location>
</feature>
<accession>A0ABR8PE06</accession>
<dbReference type="NCBIfam" id="NF003425">
    <property type="entry name" value="PRK04897.1"/>
    <property type="match status" value="1"/>
</dbReference>
<feature type="transmembrane region" description="Helical" evidence="12">
    <location>
        <begin position="159"/>
        <end position="180"/>
    </location>
</feature>
<keyword evidence="10 12" id="KW-0482">Metalloprotease</keyword>
<comment type="cofactor">
    <cofactor evidence="12">
        <name>Zn(2+)</name>
        <dbReference type="ChEBI" id="CHEBI:29105"/>
    </cofactor>
    <text evidence="12">Binds 1 zinc ion per subunit.</text>
</comment>